<dbReference type="AlphaFoldDB" id="A0AB39SNH5"/>
<gene>
    <name evidence="2" type="ORF">AB5J50_19150</name>
</gene>
<dbReference type="RefSeq" id="WP_369265444.1">
    <property type="nucleotide sequence ID" value="NZ_CP163440.1"/>
</dbReference>
<dbReference type="GO" id="GO:0016747">
    <property type="term" value="F:acyltransferase activity, transferring groups other than amino-acyl groups"/>
    <property type="evidence" value="ECO:0007669"/>
    <property type="project" value="InterPro"/>
</dbReference>
<evidence type="ECO:0000313" key="2">
    <source>
        <dbReference type="EMBL" id="XDQ68664.1"/>
    </source>
</evidence>
<reference evidence="2" key="1">
    <citation type="submission" date="2024-07" db="EMBL/GenBank/DDBJ databases">
        <authorList>
            <person name="Yu S.T."/>
        </authorList>
    </citation>
    <scope>NUCLEOTIDE SEQUENCE</scope>
    <source>
        <strain evidence="2">R35</strain>
    </source>
</reference>
<accession>A0AB39SNH5</accession>
<dbReference type="PROSITE" id="PS51186">
    <property type="entry name" value="GNAT"/>
    <property type="match status" value="1"/>
</dbReference>
<dbReference type="SUPFAM" id="SSF55729">
    <property type="entry name" value="Acyl-CoA N-acyltransferases (Nat)"/>
    <property type="match status" value="1"/>
</dbReference>
<evidence type="ECO:0000259" key="1">
    <source>
        <dbReference type="PROSITE" id="PS51186"/>
    </source>
</evidence>
<proteinExistence type="predicted"/>
<protein>
    <submittedName>
        <fullName evidence="2">GNAT family N-acetyltransferase</fullName>
        <ecNumber evidence="2">2.3.-.-</ecNumber>
    </submittedName>
</protein>
<dbReference type="Pfam" id="PF13302">
    <property type="entry name" value="Acetyltransf_3"/>
    <property type="match status" value="1"/>
</dbReference>
<sequence length="170" mass="18177">MSADIIRTARLDLLPLRVEHAEEMAEVLSDPALHTFIGGAPEGPEDLRARYERLVTGSPDPAVSWCNWVLGLREEACPVGTVQATVVGQRAEIAWVLGARWQGRGLAKEAARGLVEWLAERSVRTVVAHIHPGHHASAAVAAAAGLSPTGTVHGGEARWELTVRPSPHVS</sequence>
<dbReference type="InterPro" id="IPR000182">
    <property type="entry name" value="GNAT_dom"/>
</dbReference>
<dbReference type="PANTHER" id="PTHR43792">
    <property type="entry name" value="GNAT FAMILY, PUTATIVE (AFU_ORTHOLOGUE AFUA_3G00765)-RELATED-RELATED"/>
    <property type="match status" value="1"/>
</dbReference>
<dbReference type="Gene3D" id="3.40.630.30">
    <property type="match status" value="1"/>
</dbReference>
<dbReference type="InterPro" id="IPR051531">
    <property type="entry name" value="N-acetyltransferase"/>
</dbReference>
<dbReference type="EMBL" id="CP163440">
    <property type="protein sequence ID" value="XDQ68664.1"/>
    <property type="molecule type" value="Genomic_DNA"/>
</dbReference>
<dbReference type="InterPro" id="IPR016181">
    <property type="entry name" value="Acyl_CoA_acyltransferase"/>
</dbReference>
<name>A0AB39SNH5_9ACTN</name>
<keyword evidence="2" id="KW-0808">Transferase</keyword>
<dbReference type="EC" id="2.3.-.-" evidence="2"/>
<feature type="domain" description="N-acetyltransferase" evidence="1">
    <location>
        <begin position="11"/>
        <end position="164"/>
    </location>
</feature>
<organism evidence="2">
    <name type="scientific">Streptomyces sp. R35</name>
    <dbReference type="NCBI Taxonomy" id="3238630"/>
    <lineage>
        <taxon>Bacteria</taxon>
        <taxon>Bacillati</taxon>
        <taxon>Actinomycetota</taxon>
        <taxon>Actinomycetes</taxon>
        <taxon>Kitasatosporales</taxon>
        <taxon>Streptomycetaceae</taxon>
        <taxon>Streptomyces</taxon>
    </lineage>
</organism>
<keyword evidence="2" id="KW-0012">Acyltransferase</keyword>